<evidence type="ECO:0000313" key="3">
    <source>
        <dbReference type="Proteomes" id="UP001189619"/>
    </source>
</evidence>
<evidence type="ECO:0000313" key="2">
    <source>
        <dbReference type="EMBL" id="CAJ1001412.1"/>
    </source>
</evidence>
<dbReference type="InterPro" id="IPR037522">
    <property type="entry name" value="HD_GYP_dom"/>
</dbReference>
<dbReference type="EMBL" id="OY569118">
    <property type="protein sequence ID" value="CAJ1001412.1"/>
    <property type="molecule type" value="Genomic_DNA"/>
</dbReference>
<evidence type="ECO:0000259" key="1">
    <source>
        <dbReference type="PROSITE" id="PS51832"/>
    </source>
</evidence>
<dbReference type="InterPro" id="IPR003607">
    <property type="entry name" value="HD/PDEase_dom"/>
</dbReference>
<gene>
    <name evidence="2" type="ORF">BSPP4475_03625</name>
</gene>
<proteinExistence type="predicted"/>
<accession>A0AA48M680</accession>
<dbReference type="PANTHER" id="PTHR43155:SF2">
    <property type="entry name" value="CYCLIC DI-GMP PHOSPHODIESTERASE PA4108"/>
    <property type="match status" value="1"/>
</dbReference>
<dbReference type="Proteomes" id="UP001189619">
    <property type="component" value="Chromosome"/>
</dbReference>
<feature type="domain" description="HD-GYP" evidence="1">
    <location>
        <begin position="116"/>
        <end position="312"/>
    </location>
</feature>
<organism evidence="2 3">
    <name type="scientific">Brevibacillus aydinogluensis</name>
    <dbReference type="NCBI Taxonomy" id="927786"/>
    <lineage>
        <taxon>Bacteria</taxon>
        <taxon>Bacillati</taxon>
        <taxon>Bacillota</taxon>
        <taxon>Bacilli</taxon>
        <taxon>Bacillales</taxon>
        <taxon>Paenibacillaceae</taxon>
        <taxon>Brevibacillus</taxon>
    </lineage>
</organism>
<reference evidence="2" key="1">
    <citation type="submission" date="2023-07" db="EMBL/GenBank/DDBJ databases">
        <authorList>
            <person name="Ivanov I."/>
            <person name="Teneva D."/>
            <person name="Stoikov I."/>
        </authorList>
    </citation>
    <scope>NUCLEOTIDE SEQUENCE</scope>
    <source>
        <strain evidence="2">4475</strain>
    </source>
</reference>
<dbReference type="KEGG" id="bayd:BSPP4475_03625"/>
<dbReference type="AlphaFoldDB" id="A0AA48M680"/>
<keyword evidence="3" id="KW-1185">Reference proteome</keyword>
<name>A0AA48M680_9BACL</name>
<dbReference type="GO" id="GO:0016787">
    <property type="term" value="F:hydrolase activity"/>
    <property type="evidence" value="ECO:0007669"/>
    <property type="project" value="UniProtKB-KW"/>
</dbReference>
<dbReference type="Pfam" id="PF13487">
    <property type="entry name" value="HD_5"/>
    <property type="match status" value="1"/>
</dbReference>
<dbReference type="CDD" id="cd00077">
    <property type="entry name" value="HDc"/>
    <property type="match status" value="1"/>
</dbReference>
<dbReference type="SUPFAM" id="SSF109604">
    <property type="entry name" value="HD-domain/PDEase-like"/>
    <property type="match status" value="1"/>
</dbReference>
<dbReference type="SMART" id="SM00471">
    <property type="entry name" value="HDc"/>
    <property type="match status" value="1"/>
</dbReference>
<dbReference type="EC" id="3.1.4.-" evidence="2"/>
<dbReference type="PANTHER" id="PTHR43155">
    <property type="entry name" value="CYCLIC DI-GMP PHOSPHODIESTERASE PA4108-RELATED"/>
    <property type="match status" value="1"/>
</dbReference>
<dbReference type="PROSITE" id="PS51832">
    <property type="entry name" value="HD_GYP"/>
    <property type="match status" value="1"/>
</dbReference>
<sequence>MDMRLTSIHKIRPGDTLARPIYAENGTVLVGAGVELTQRMLDRLKQMNIATLYIQDKRTDDIVLETPVSEQTRREAMSVIQTAFRSVHEFPHKWQQVFSDKQLGRQLRQVLSRVSDELRACRSAMNLLADVCASDHYIFSHSFNVTLYATALAIKSGFSEREVLEIGIGAMMHDIGKMAIPDEILKKPNRLTPEEYEVMKKHAEYGFELLRRQEDIPLLSAHCAYQHHERLNGTGYPRRLKGGEIHPYAQLVAVCDVFDALTTHRIYRPSLLPHEAMEKLFAGTETLFAKPFVECMRDTISLYPLGLSVTLNTGESGVVVDSNKGMPSRPIVRILYDEKGEPVASPYEYDLSKRLQLMIVACDGLV</sequence>
<protein>
    <submittedName>
        <fullName evidence="2">HD-GYP domain-containing protein</fullName>
        <ecNumber evidence="2">3.1.4.-</ecNumber>
    </submittedName>
</protein>
<keyword evidence="2" id="KW-0378">Hydrolase</keyword>
<dbReference type="Gene3D" id="1.10.3210.10">
    <property type="entry name" value="Hypothetical protein af1432"/>
    <property type="match status" value="1"/>
</dbReference>